<feature type="transmembrane region" description="Helical" evidence="6">
    <location>
        <begin position="136"/>
        <end position="156"/>
    </location>
</feature>
<evidence type="ECO:0000256" key="4">
    <source>
        <dbReference type="ARBA" id="ARBA00022989"/>
    </source>
</evidence>
<keyword evidence="9" id="KW-1185">Reference proteome</keyword>
<feature type="transmembrane region" description="Helical" evidence="6">
    <location>
        <begin position="241"/>
        <end position="263"/>
    </location>
</feature>
<dbReference type="PROSITE" id="PS50850">
    <property type="entry name" value="MFS"/>
    <property type="match status" value="1"/>
</dbReference>
<dbReference type="EMBL" id="JAPDFR010000006">
    <property type="protein sequence ID" value="KAK0385558.1"/>
    <property type="molecule type" value="Genomic_DNA"/>
</dbReference>
<protein>
    <recommendedName>
        <fullName evidence="7">Major facilitator superfamily (MFS) profile domain-containing protein</fullName>
    </recommendedName>
</protein>
<dbReference type="InterPro" id="IPR020846">
    <property type="entry name" value="MFS_dom"/>
</dbReference>
<dbReference type="Proteomes" id="UP001175261">
    <property type="component" value="Unassembled WGS sequence"/>
</dbReference>
<sequence length="602" mass="64502">MAKGERNNEIRAAQAQSKVHFEDDTHRAALEDNPETISVSFRTWIAIFCMSASFGPAVALSFTCVASIVVQVSRELGNDVDFAWVVGAWSLATACSFSIAGPLSDVFGRKILILGGQFTVLVGAIVGATAQSVASLIAAETVVGLGGGFVFVAYSGVPEMLPNKWRSVGVGILEGGIMIPWGSFIVLLANVLYEYATWRWIFYICIIVESISFVGTAFFYNPVSRPRGDYDKTRWQQFIEVDWLGLGLFVVGLAVCLVGLTWAGSKDHPWDGASTLAPILLGVATIAAGFAYNFTIAKNAIFPLKLFKMWRGFLCICVVLFISGMNFNALSALFPQGSMYMFSTDGVEIGLLSLPNNIVSTLVSVVLPIFAHKIGHIKWLFVIGMAFQLIFIAASAATTNPNNKMAWAFVPAFGVPMFLMVTILGYAIASLHVPYSHLGVAMGLLGTFRSAGGAVGNAIFNTIFQNKFSTFSGEEIPRAAIAAGLNPADLGAIIPGTITYNLGVPYVASLGSIEGMTPAIAETLRSAVRLAYGRAFQFVFYITIPFGVVALAASFMVEDPTPYMTNHIQSAMGAPDIDALSLKEAGETEEHIEAVQEPKTIG</sequence>
<evidence type="ECO:0000256" key="6">
    <source>
        <dbReference type="SAM" id="Phobius"/>
    </source>
</evidence>
<feature type="transmembrane region" description="Helical" evidence="6">
    <location>
        <begin position="168"/>
        <end position="188"/>
    </location>
</feature>
<dbReference type="Pfam" id="PF06609">
    <property type="entry name" value="TRI12"/>
    <property type="match status" value="1"/>
</dbReference>
<dbReference type="SUPFAM" id="SSF103473">
    <property type="entry name" value="MFS general substrate transporter"/>
    <property type="match status" value="1"/>
</dbReference>
<gene>
    <name evidence="8" type="ORF">NLU13_6737</name>
</gene>
<accession>A0AA39GF45</accession>
<feature type="transmembrane region" description="Helical" evidence="6">
    <location>
        <begin position="538"/>
        <end position="557"/>
    </location>
</feature>
<dbReference type="InterPro" id="IPR005829">
    <property type="entry name" value="Sugar_transporter_CS"/>
</dbReference>
<dbReference type="InterPro" id="IPR010573">
    <property type="entry name" value="MFS_Str1/Tri12-like"/>
</dbReference>
<feature type="transmembrane region" description="Helical" evidence="6">
    <location>
        <begin position="82"/>
        <end position="104"/>
    </location>
</feature>
<evidence type="ECO:0000256" key="3">
    <source>
        <dbReference type="ARBA" id="ARBA00022692"/>
    </source>
</evidence>
<name>A0AA39GF45_SARSR</name>
<dbReference type="GO" id="GO:0022857">
    <property type="term" value="F:transmembrane transporter activity"/>
    <property type="evidence" value="ECO:0007669"/>
    <property type="project" value="InterPro"/>
</dbReference>
<evidence type="ECO:0000313" key="9">
    <source>
        <dbReference type="Proteomes" id="UP001175261"/>
    </source>
</evidence>
<dbReference type="Gene3D" id="1.20.1250.20">
    <property type="entry name" value="MFS general substrate transporter like domains"/>
    <property type="match status" value="1"/>
</dbReference>
<feature type="transmembrane region" description="Helical" evidence="6">
    <location>
        <begin position="313"/>
        <end position="334"/>
    </location>
</feature>
<keyword evidence="5 6" id="KW-0472">Membrane</keyword>
<evidence type="ECO:0000256" key="1">
    <source>
        <dbReference type="ARBA" id="ARBA00004141"/>
    </source>
</evidence>
<feature type="transmembrane region" description="Helical" evidence="6">
    <location>
        <begin position="44"/>
        <end position="70"/>
    </location>
</feature>
<dbReference type="AlphaFoldDB" id="A0AA39GF45"/>
<evidence type="ECO:0000259" key="7">
    <source>
        <dbReference type="PROSITE" id="PS50850"/>
    </source>
</evidence>
<keyword evidence="3 6" id="KW-0812">Transmembrane</keyword>
<feature type="transmembrane region" description="Helical" evidence="6">
    <location>
        <begin position="405"/>
        <end position="429"/>
    </location>
</feature>
<dbReference type="GO" id="GO:0005886">
    <property type="term" value="C:plasma membrane"/>
    <property type="evidence" value="ECO:0007669"/>
    <property type="project" value="TreeGrafter"/>
</dbReference>
<feature type="transmembrane region" description="Helical" evidence="6">
    <location>
        <begin position="379"/>
        <end position="399"/>
    </location>
</feature>
<reference evidence="8" key="1">
    <citation type="submission" date="2022-10" db="EMBL/GenBank/DDBJ databases">
        <title>Determination and structural analysis of whole genome sequence of Sarocladium strictum F4-1.</title>
        <authorList>
            <person name="Hu L."/>
            <person name="Jiang Y."/>
        </authorList>
    </citation>
    <scope>NUCLEOTIDE SEQUENCE</scope>
    <source>
        <strain evidence="8">F4-1</strain>
    </source>
</reference>
<feature type="domain" description="Major facilitator superfamily (MFS) profile" evidence="7">
    <location>
        <begin position="45"/>
        <end position="562"/>
    </location>
</feature>
<organism evidence="8 9">
    <name type="scientific">Sarocladium strictum</name>
    <name type="common">Black bundle disease fungus</name>
    <name type="synonym">Acremonium strictum</name>
    <dbReference type="NCBI Taxonomy" id="5046"/>
    <lineage>
        <taxon>Eukaryota</taxon>
        <taxon>Fungi</taxon>
        <taxon>Dikarya</taxon>
        <taxon>Ascomycota</taxon>
        <taxon>Pezizomycotina</taxon>
        <taxon>Sordariomycetes</taxon>
        <taxon>Hypocreomycetidae</taxon>
        <taxon>Hypocreales</taxon>
        <taxon>Sarocladiaceae</taxon>
        <taxon>Sarocladium</taxon>
    </lineage>
</organism>
<keyword evidence="4 6" id="KW-1133">Transmembrane helix</keyword>
<evidence type="ECO:0000256" key="5">
    <source>
        <dbReference type="ARBA" id="ARBA00023136"/>
    </source>
</evidence>
<feature type="transmembrane region" description="Helical" evidence="6">
    <location>
        <begin position="111"/>
        <end position="130"/>
    </location>
</feature>
<proteinExistence type="predicted"/>
<comment type="caution">
    <text evidence="8">The sequence shown here is derived from an EMBL/GenBank/DDBJ whole genome shotgun (WGS) entry which is preliminary data.</text>
</comment>
<feature type="transmembrane region" description="Helical" evidence="6">
    <location>
        <begin position="275"/>
        <end position="292"/>
    </location>
</feature>
<dbReference type="PANTHER" id="PTHR23501">
    <property type="entry name" value="MAJOR FACILITATOR SUPERFAMILY"/>
    <property type="match status" value="1"/>
</dbReference>
<feature type="transmembrane region" description="Helical" evidence="6">
    <location>
        <begin position="200"/>
        <end position="220"/>
    </location>
</feature>
<dbReference type="InterPro" id="IPR036259">
    <property type="entry name" value="MFS_trans_sf"/>
</dbReference>
<evidence type="ECO:0000256" key="2">
    <source>
        <dbReference type="ARBA" id="ARBA00022448"/>
    </source>
</evidence>
<dbReference type="PROSITE" id="PS00216">
    <property type="entry name" value="SUGAR_TRANSPORT_1"/>
    <property type="match status" value="1"/>
</dbReference>
<evidence type="ECO:0000313" key="8">
    <source>
        <dbReference type="EMBL" id="KAK0385558.1"/>
    </source>
</evidence>
<dbReference type="PANTHER" id="PTHR23501:SF195">
    <property type="entry name" value="PEP5"/>
    <property type="match status" value="1"/>
</dbReference>
<comment type="subcellular location">
    <subcellularLocation>
        <location evidence="1">Membrane</location>
        <topology evidence="1">Multi-pass membrane protein</topology>
    </subcellularLocation>
</comment>
<keyword evidence="2" id="KW-0813">Transport</keyword>